<dbReference type="AlphaFoldDB" id="A0A1X3D104"/>
<gene>
    <name evidence="3" type="ORF">BWD09_13305</name>
</gene>
<dbReference type="PANTHER" id="PTHR46889:SF5">
    <property type="entry name" value="INTEGRASE PROTEIN"/>
    <property type="match status" value="1"/>
</dbReference>
<dbReference type="NCBIfam" id="NF033516">
    <property type="entry name" value="transpos_IS3"/>
    <property type="match status" value="1"/>
</dbReference>
<feature type="compositionally biased region" description="Basic and acidic residues" evidence="1">
    <location>
        <begin position="1"/>
        <end position="16"/>
    </location>
</feature>
<evidence type="ECO:0000259" key="2">
    <source>
        <dbReference type="PROSITE" id="PS50994"/>
    </source>
</evidence>
<comment type="caution">
    <text evidence="3">The sequence shown here is derived from an EMBL/GenBank/DDBJ whole genome shotgun (WGS) entry which is preliminary data.</text>
</comment>
<dbReference type="Gene3D" id="3.30.420.10">
    <property type="entry name" value="Ribonuclease H-like superfamily/Ribonuclease H"/>
    <property type="match status" value="1"/>
</dbReference>
<keyword evidence="4" id="KW-1185">Reference proteome</keyword>
<evidence type="ECO:0000256" key="1">
    <source>
        <dbReference type="SAM" id="MobiDB-lite"/>
    </source>
</evidence>
<feature type="region of interest" description="Disordered" evidence="1">
    <location>
        <begin position="1"/>
        <end position="25"/>
    </location>
</feature>
<dbReference type="SUPFAM" id="SSF53098">
    <property type="entry name" value="Ribonuclease H-like"/>
    <property type="match status" value="1"/>
</dbReference>
<dbReference type="InterPro" id="IPR036397">
    <property type="entry name" value="RNaseH_sf"/>
</dbReference>
<dbReference type="PANTHER" id="PTHR46889">
    <property type="entry name" value="TRANSPOSASE INSF FOR INSERTION SEQUENCE IS3B-RELATED"/>
    <property type="match status" value="1"/>
</dbReference>
<dbReference type="Pfam" id="PF13333">
    <property type="entry name" value="rve_2"/>
    <property type="match status" value="1"/>
</dbReference>
<feature type="domain" description="Integrase catalytic" evidence="2">
    <location>
        <begin position="133"/>
        <end position="294"/>
    </location>
</feature>
<organism evidence="3 4">
    <name type="scientific">Neisseria dentiae</name>
    <dbReference type="NCBI Taxonomy" id="194197"/>
    <lineage>
        <taxon>Bacteria</taxon>
        <taxon>Pseudomonadati</taxon>
        <taxon>Pseudomonadota</taxon>
        <taxon>Betaproteobacteria</taxon>
        <taxon>Neisseriales</taxon>
        <taxon>Neisseriaceae</taxon>
        <taxon>Neisseria</taxon>
    </lineage>
</organism>
<dbReference type="Pfam" id="PF13276">
    <property type="entry name" value="HTH_21"/>
    <property type="match status" value="1"/>
</dbReference>
<dbReference type="EMBL" id="MTBO01000088">
    <property type="protein sequence ID" value="OSI13590.1"/>
    <property type="molecule type" value="Genomic_DNA"/>
</dbReference>
<dbReference type="InterPro" id="IPR048020">
    <property type="entry name" value="Transpos_IS3"/>
</dbReference>
<evidence type="ECO:0000313" key="4">
    <source>
        <dbReference type="Proteomes" id="UP000193118"/>
    </source>
</evidence>
<dbReference type="GO" id="GO:0015074">
    <property type="term" value="P:DNA integration"/>
    <property type="evidence" value="ECO:0007669"/>
    <property type="project" value="InterPro"/>
</dbReference>
<name>A0A1X3D104_9NEIS</name>
<evidence type="ECO:0000313" key="3">
    <source>
        <dbReference type="EMBL" id="OSI13590.1"/>
    </source>
</evidence>
<dbReference type="InterPro" id="IPR050900">
    <property type="entry name" value="Transposase_IS3/IS150/IS904"/>
</dbReference>
<dbReference type="Pfam" id="PF00665">
    <property type="entry name" value="rve"/>
    <property type="match status" value="1"/>
</dbReference>
<dbReference type="PROSITE" id="PS50994">
    <property type="entry name" value="INTEGRASE"/>
    <property type="match status" value="1"/>
</dbReference>
<accession>A0A1X3D104</accession>
<dbReference type="InterPro" id="IPR012337">
    <property type="entry name" value="RNaseH-like_sf"/>
</dbReference>
<dbReference type="GO" id="GO:0003676">
    <property type="term" value="F:nucleic acid binding"/>
    <property type="evidence" value="ECO:0007669"/>
    <property type="project" value="InterPro"/>
</dbReference>
<dbReference type="Proteomes" id="UP000193118">
    <property type="component" value="Unassembled WGS sequence"/>
</dbReference>
<protein>
    <submittedName>
        <fullName evidence="3">Transposase</fullName>
    </submittedName>
</protein>
<sequence>MHEGGERLPKAHENPQRKGSGRRQSCETVQTLRAKHPLKYLLHSAGIPKSSFYYHTGKTDPDTAAKTAVSEVYRRHKGRYGHRRIAAVLSWNKKKVQRIMGLLGLKAKVRSKKTYRPQTVGEASDNILNREFTAGKPADKWLTDVTEFKCTDGKLYLSPILDVFNREIVAYSLGRRANSKMVAQMLDQAFGRLKGQTPLLHSDQGVLYRTEAYRTKLAEKGIVQSMSRKGNCWDNAPMESFFGTLKTESFYQEGALSVAELTEVIDDYIHYYNHERISLNLKKLSPVGYRTQLEKAV</sequence>
<dbReference type="InterPro" id="IPR025948">
    <property type="entry name" value="HTH-like_dom"/>
</dbReference>
<dbReference type="InterPro" id="IPR001584">
    <property type="entry name" value="Integrase_cat-core"/>
</dbReference>
<reference evidence="4" key="1">
    <citation type="submission" date="2017-01" db="EMBL/GenBank/DDBJ databases">
        <authorList>
            <person name="Wolfgang W.J."/>
            <person name="Cole J."/>
            <person name="Wroblewski D."/>
            <person name="Mcginnis J."/>
            <person name="Musser K.A."/>
        </authorList>
    </citation>
    <scope>NUCLEOTIDE SEQUENCE [LARGE SCALE GENOMIC DNA]</scope>
    <source>
        <strain evidence="4">DSM 19151</strain>
    </source>
</reference>
<proteinExistence type="predicted"/>